<keyword evidence="7 9" id="KW-0472">Membrane</keyword>
<evidence type="ECO:0000313" key="10">
    <source>
        <dbReference type="EMBL" id="KAK4395432.1"/>
    </source>
</evidence>
<feature type="region of interest" description="Disordered" evidence="8">
    <location>
        <begin position="1"/>
        <end position="34"/>
    </location>
</feature>
<keyword evidence="11" id="KW-1185">Reference proteome</keyword>
<feature type="transmembrane region" description="Helical" evidence="9">
    <location>
        <begin position="87"/>
        <end position="106"/>
    </location>
</feature>
<evidence type="ECO:0000256" key="9">
    <source>
        <dbReference type="SAM" id="Phobius"/>
    </source>
</evidence>
<evidence type="ECO:0000256" key="1">
    <source>
        <dbReference type="ARBA" id="ARBA00004477"/>
    </source>
</evidence>
<evidence type="ECO:0000256" key="3">
    <source>
        <dbReference type="ARBA" id="ARBA00022502"/>
    </source>
</evidence>
<comment type="subcellular location">
    <subcellularLocation>
        <location evidence="1">Endoplasmic reticulum membrane</location>
        <topology evidence="1">Multi-pass membrane protein</topology>
    </subcellularLocation>
</comment>
<comment type="caution">
    <text evidence="10">The sequence shown here is derived from an EMBL/GenBank/DDBJ whole genome shotgun (WGS) entry which is preliminary data.</text>
</comment>
<comment type="pathway">
    <text evidence="2">Glycolipid biosynthesis; glycosylphosphatidylinositol-anchor biosynthesis.</text>
</comment>
<evidence type="ECO:0000256" key="8">
    <source>
        <dbReference type="SAM" id="MobiDB-lite"/>
    </source>
</evidence>
<evidence type="ECO:0000313" key="11">
    <source>
        <dbReference type="Proteomes" id="UP001289374"/>
    </source>
</evidence>
<keyword evidence="5" id="KW-0256">Endoplasmic reticulum</keyword>
<proteinExistence type="predicted"/>
<evidence type="ECO:0000256" key="6">
    <source>
        <dbReference type="ARBA" id="ARBA00022989"/>
    </source>
</evidence>
<evidence type="ECO:0000256" key="5">
    <source>
        <dbReference type="ARBA" id="ARBA00022824"/>
    </source>
</evidence>
<feature type="transmembrane region" description="Helical" evidence="9">
    <location>
        <begin position="274"/>
        <end position="293"/>
    </location>
</feature>
<dbReference type="Proteomes" id="UP001289374">
    <property type="component" value="Unassembled WGS sequence"/>
</dbReference>
<sequence length="303" mass="33664">MSRVHRQADATSLEFRPSSSPSSPGLLTPMHQPRKKARESTNAAVSFASSLKSLLLHLICALGLASAFWVAFNSYSLTLIKNSAQTSLLFGYVIEASVVILVYSLLRRNPDQCSYVKAIVRGLLGLFAEGRQEPVASYVDFMEIDDGAPGVALYKDSSLVSSHVSLHGIYPFSSYVPPVLFCSSVYSVRLQRFLTFFIVKLLSRFLQFVPAASVFGSSWTDWHRIFAQTKPIGSTDFMICFPAHGAVLGAWFGAWPMPLDWERPWQEWPICVTYGAIFGYLLGLVVSFGFVVYHNQRQHGKGD</sequence>
<dbReference type="Pfam" id="PF06699">
    <property type="entry name" value="PIG-F"/>
    <property type="match status" value="1"/>
</dbReference>
<reference evidence="10" key="2">
    <citation type="journal article" date="2024" name="Plant">
        <title>Genomic evolution and insights into agronomic trait innovations of Sesamum species.</title>
        <authorList>
            <person name="Miao H."/>
            <person name="Wang L."/>
            <person name="Qu L."/>
            <person name="Liu H."/>
            <person name="Sun Y."/>
            <person name="Le M."/>
            <person name="Wang Q."/>
            <person name="Wei S."/>
            <person name="Zheng Y."/>
            <person name="Lin W."/>
            <person name="Duan Y."/>
            <person name="Cao H."/>
            <person name="Xiong S."/>
            <person name="Wang X."/>
            <person name="Wei L."/>
            <person name="Li C."/>
            <person name="Ma Q."/>
            <person name="Ju M."/>
            <person name="Zhao R."/>
            <person name="Li G."/>
            <person name="Mu C."/>
            <person name="Tian Q."/>
            <person name="Mei H."/>
            <person name="Zhang T."/>
            <person name="Gao T."/>
            <person name="Zhang H."/>
        </authorList>
    </citation>
    <scope>NUCLEOTIDE SEQUENCE</scope>
    <source>
        <strain evidence="10">K16</strain>
    </source>
</reference>
<evidence type="ECO:0000256" key="7">
    <source>
        <dbReference type="ARBA" id="ARBA00023136"/>
    </source>
</evidence>
<dbReference type="GO" id="GO:0005789">
    <property type="term" value="C:endoplasmic reticulum membrane"/>
    <property type="evidence" value="ECO:0007669"/>
    <property type="project" value="UniProtKB-SubCell"/>
</dbReference>
<evidence type="ECO:0000256" key="2">
    <source>
        <dbReference type="ARBA" id="ARBA00004687"/>
    </source>
</evidence>
<protein>
    <submittedName>
        <fullName evidence="10">Phosphatidylinositol-glycan biosynthesis class F protein</fullName>
    </submittedName>
</protein>
<gene>
    <name evidence="10" type="ORF">Sango_1697500</name>
</gene>
<dbReference type="EMBL" id="JACGWL010000009">
    <property type="protein sequence ID" value="KAK4395432.1"/>
    <property type="molecule type" value="Genomic_DNA"/>
</dbReference>
<organism evidence="10 11">
    <name type="scientific">Sesamum angolense</name>
    <dbReference type="NCBI Taxonomy" id="2727404"/>
    <lineage>
        <taxon>Eukaryota</taxon>
        <taxon>Viridiplantae</taxon>
        <taxon>Streptophyta</taxon>
        <taxon>Embryophyta</taxon>
        <taxon>Tracheophyta</taxon>
        <taxon>Spermatophyta</taxon>
        <taxon>Magnoliopsida</taxon>
        <taxon>eudicotyledons</taxon>
        <taxon>Gunneridae</taxon>
        <taxon>Pentapetalae</taxon>
        <taxon>asterids</taxon>
        <taxon>lamiids</taxon>
        <taxon>Lamiales</taxon>
        <taxon>Pedaliaceae</taxon>
        <taxon>Sesamum</taxon>
    </lineage>
</organism>
<feature type="transmembrane region" description="Helical" evidence="9">
    <location>
        <begin position="54"/>
        <end position="75"/>
    </location>
</feature>
<dbReference type="AlphaFoldDB" id="A0AAE2BRS0"/>
<dbReference type="GO" id="GO:0006506">
    <property type="term" value="P:GPI anchor biosynthetic process"/>
    <property type="evidence" value="ECO:0007669"/>
    <property type="project" value="UniProtKB-KW"/>
</dbReference>
<evidence type="ECO:0000256" key="4">
    <source>
        <dbReference type="ARBA" id="ARBA00022692"/>
    </source>
</evidence>
<name>A0AAE2BRS0_9LAMI</name>
<keyword evidence="3" id="KW-0337">GPI-anchor biosynthesis</keyword>
<feature type="transmembrane region" description="Helical" evidence="9">
    <location>
        <begin position="237"/>
        <end position="254"/>
    </location>
</feature>
<reference evidence="10" key="1">
    <citation type="submission" date="2020-06" db="EMBL/GenBank/DDBJ databases">
        <authorList>
            <person name="Li T."/>
            <person name="Hu X."/>
            <person name="Zhang T."/>
            <person name="Song X."/>
            <person name="Zhang H."/>
            <person name="Dai N."/>
            <person name="Sheng W."/>
            <person name="Hou X."/>
            <person name="Wei L."/>
        </authorList>
    </citation>
    <scope>NUCLEOTIDE SEQUENCE</scope>
    <source>
        <strain evidence="10">K16</strain>
        <tissue evidence="10">Leaf</tissue>
    </source>
</reference>
<keyword evidence="6 9" id="KW-1133">Transmembrane helix</keyword>
<keyword evidence="4 9" id="KW-0812">Transmembrane</keyword>
<accession>A0AAE2BRS0</accession>
<dbReference type="InterPro" id="IPR009580">
    <property type="entry name" value="GPI_biosynthesis_protein_Pig-F"/>
</dbReference>